<feature type="binding site" evidence="7">
    <location>
        <position position="123"/>
    </location>
    <ligand>
        <name>FMN</name>
        <dbReference type="ChEBI" id="CHEBI:58210"/>
    </ligand>
</feature>
<dbReference type="PANTHER" id="PTHR43374">
    <property type="entry name" value="FLAVIN PRENYLTRANSFERASE"/>
    <property type="match status" value="1"/>
</dbReference>
<keyword evidence="2 7" id="KW-0285">Flavoprotein</keyword>
<dbReference type="Pfam" id="PF02441">
    <property type="entry name" value="Flavoprotein"/>
    <property type="match status" value="1"/>
</dbReference>
<reference evidence="9 10" key="1">
    <citation type="submission" date="2016-12" db="EMBL/GenBank/DDBJ databases">
        <title>Complete genome sequence of Thauera chlorobenzoica, a Betaproteobacterium degrading haloaromatics anaerobically to CO2 and halides.</title>
        <authorList>
            <person name="Goris T."/>
            <person name="Mergelsberg M."/>
            <person name="Boll M."/>
        </authorList>
    </citation>
    <scope>NUCLEOTIDE SEQUENCE [LARGE SCALE GENOMIC DNA]</scope>
    <source>
        <strain evidence="9 10">3CB1</strain>
    </source>
</reference>
<dbReference type="InterPro" id="IPR004507">
    <property type="entry name" value="UbiX-like"/>
</dbReference>
<dbReference type="STRING" id="96773.Tchl_1913"/>
<name>A0A1H5X901_9RHOO</name>
<dbReference type="KEGG" id="tcl:Tchl_1913"/>
<feature type="binding site" evidence="7">
    <location>
        <begin position="88"/>
        <end position="91"/>
    </location>
    <ligand>
        <name>FMN</name>
        <dbReference type="ChEBI" id="CHEBI:58210"/>
    </ligand>
</feature>
<dbReference type="SUPFAM" id="SSF52507">
    <property type="entry name" value="Homo-oligomeric flavin-containing Cys decarboxylases, HFCD"/>
    <property type="match status" value="1"/>
</dbReference>
<evidence type="ECO:0000313" key="10">
    <source>
        <dbReference type="Proteomes" id="UP000185739"/>
    </source>
</evidence>
<keyword evidence="4 7" id="KW-0808">Transferase</keyword>
<dbReference type="HAMAP" id="MF_01984">
    <property type="entry name" value="ubiX_pad"/>
    <property type="match status" value="1"/>
</dbReference>
<evidence type="ECO:0000256" key="3">
    <source>
        <dbReference type="ARBA" id="ARBA00022643"/>
    </source>
</evidence>
<dbReference type="GO" id="GO:0016831">
    <property type="term" value="F:carboxy-lyase activity"/>
    <property type="evidence" value="ECO:0007669"/>
    <property type="project" value="TreeGrafter"/>
</dbReference>
<evidence type="ECO:0000256" key="2">
    <source>
        <dbReference type="ARBA" id="ARBA00022630"/>
    </source>
</evidence>
<organism evidence="9 10">
    <name type="scientific">Thauera chlorobenzoica</name>
    <dbReference type="NCBI Taxonomy" id="96773"/>
    <lineage>
        <taxon>Bacteria</taxon>
        <taxon>Pseudomonadati</taxon>
        <taxon>Pseudomonadota</taxon>
        <taxon>Betaproteobacteria</taxon>
        <taxon>Rhodocyclales</taxon>
        <taxon>Zoogloeaceae</taxon>
        <taxon>Thauera</taxon>
    </lineage>
</organism>
<evidence type="ECO:0000256" key="6">
    <source>
        <dbReference type="ARBA" id="ARBA00060793"/>
    </source>
</evidence>
<evidence type="ECO:0000259" key="8">
    <source>
        <dbReference type="Pfam" id="PF02441"/>
    </source>
</evidence>
<gene>
    <name evidence="7" type="primary">ubiX</name>
    <name evidence="9" type="ORF">Tchl_1913</name>
</gene>
<keyword evidence="10" id="KW-1185">Reference proteome</keyword>
<dbReference type="AlphaFoldDB" id="A0A1H5X901"/>
<feature type="domain" description="Flavoprotein" evidence="8">
    <location>
        <begin position="2"/>
        <end position="173"/>
    </location>
</feature>
<feature type="binding site" evidence="7">
    <location>
        <position position="153"/>
    </location>
    <ligand>
        <name>dimethylallyl phosphate</name>
        <dbReference type="ChEBI" id="CHEBI:88052"/>
    </ligand>
</feature>
<feature type="binding site" evidence="7">
    <location>
        <begin position="10"/>
        <end position="12"/>
    </location>
    <ligand>
        <name>FMN</name>
        <dbReference type="ChEBI" id="CHEBI:58210"/>
    </ligand>
</feature>
<comment type="caution">
    <text evidence="7">Lacks conserved residue(s) required for the propagation of feature annotation.</text>
</comment>
<comment type="function">
    <text evidence="7">Flavin prenyltransferase that catalyzes the synthesis of the prenylated FMN cofactor (prenyl-FMN) for 4-hydroxy-3-polyprenylbenzoic acid decarboxylase UbiD. The prenyltransferase is metal-independent and links a dimethylallyl moiety from dimethylallyl monophosphate (DMAP) to the flavin N5 and C6 atoms of FMN.</text>
</comment>
<sequence length="196" mass="21134">MKRIIIGISGASGVIYGIRALQALKAMADIETHLIFSPSAKRTVVEETEWTVAQVEALADVLHPHGDIGASIASGSFRTAGMLVAPCSIKTLSGIVHSYNDNLLTRAADVCLKERRPLVLMVRETPLHLGHLEMMARAARYGAVILPPVPAFYSKPQSLGDIVDHSVGKALDLFDIEHPLMKRWKEEPAPPPGAGT</sequence>
<dbReference type="InterPro" id="IPR003382">
    <property type="entry name" value="Flavoprotein"/>
</dbReference>
<dbReference type="OrthoDB" id="9781577at2"/>
<keyword evidence="1 7" id="KW-0637">Prenyltransferase</keyword>
<dbReference type="NCBIfam" id="NF004685">
    <property type="entry name" value="PRK06029.1"/>
    <property type="match status" value="1"/>
</dbReference>
<evidence type="ECO:0000313" key="9">
    <source>
        <dbReference type="EMBL" id="APR04760.1"/>
    </source>
</evidence>
<dbReference type="PANTHER" id="PTHR43374:SF1">
    <property type="entry name" value="FLAVIN PRENYLTRANSFERASE PAD1, MITOCHONDRIAL"/>
    <property type="match status" value="1"/>
</dbReference>
<feature type="binding site" evidence="7">
    <location>
        <position position="169"/>
    </location>
    <ligand>
        <name>dimethylallyl phosphate</name>
        <dbReference type="ChEBI" id="CHEBI:88052"/>
    </ligand>
</feature>
<accession>A0A1H5X901</accession>
<feature type="binding site" evidence="7">
    <location>
        <position position="37"/>
    </location>
    <ligand>
        <name>FMN</name>
        <dbReference type="ChEBI" id="CHEBI:58210"/>
    </ligand>
</feature>
<evidence type="ECO:0000256" key="1">
    <source>
        <dbReference type="ARBA" id="ARBA00022602"/>
    </source>
</evidence>
<dbReference type="NCBIfam" id="TIGR00421">
    <property type="entry name" value="ubiX_pad"/>
    <property type="match status" value="1"/>
</dbReference>
<dbReference type="EMBL" id="CP018839">
    <property type="protein sequence ID" value="APR04760.1"/>
    <property type="molecule type" value="Genomic_DNA"/>
</dbReference>
<dbReference type="Proteomes" id="UP000185739">
    <property type="component" value="Chromosome"/>
</dbReference>
<proteinExistence type="inferred from homology"/>
<dbReference type="EC" id="2.5.1.129" evidence="7"/>
<evidence type="ECO:0000256" key="7">
    <source>
        <dbReference type="HAMAP-Rule" id="MF_01984"/>
    </source>
</evidence>
<protein>
    <recommendedName>
        <fullName evidence="7">Flavin prenyltransferase UbiX</fullName>
        <ecNumber evidence="7">2.5.1.129</ecNumber>
    </recommendedName>
</protein>
<dbReference type="GO" id="GO:0106141">
    <property type="term" value="F:flavin prenyltransferase activity"/>
    <property type="evidence" value="ECO:0007669"/>
    <property type="project" value="UniProtKB-EC"/>
</dbReference>
<dbReference type="FunFam" id="3.40.50.1950:FF:000001">
    <property type="entry name" value="Flavin prenyltransferase UbiX"/>
    <property type="match status" value="1"/>
</dbReference>
<evidence type="ECO:0000256" key="5">
    <source>
        <dbReference type="ARBA" id="ARBA00050612"/>
    </source>
</evidence>
<dbReference type="RefSeq" id="WP_075148194.1">
    <property type="nucleotide sequence ID" value="NZ_CP018839.1"/>
</dbReference>
<keyword evidence="3 7" id="KW-0288">FMN</keyword>
<comment type="similarity">
    <text evidence="6 7">Belongs to the UbiX/PAD1 family.</text>
</comment>
<dbReference type="Gene3D" id="3.40.50.1950">
    <property type="entry name" value="Flavin prenyltransferase-like"/>
    <property type="match status" value="1"/>
</dbReference>
<comment type="catalytic activity">
    <reaction evidence="5 7">
        <text>dimethylallyl phosphate + FMNH2 = prenylated FMNH2 + phosphate</text>
        <dbReference type="Rhea" id="RHEA:37743"/>
        <dbReference type="ChEBI" id="CHEBI:43474"/>
        <dbReference type="ChEBI" id="CHEBI:57618"/>
        <dbReference type="ChEBI" id="CHEBI:87467"/>
        <dbReference type="ChEBI" id="CHEBI:88052"/>
        <dbReference type="EC" id="2.5.1.129"/>
    </reaction>
</comment>
<dbReference type="InterPro" id="IPR036551">
    <property type="entry name" value="Flavin_trans-like"/>
</dbReference>
<evidence type="ECO:0000256" key="4">
    <source>
        <dbReference type="ARBA" id="ARBA00022679"/>
    </source>
</evidence>